<reference evidence="4 5" key="1">
    <citation type="journal article" date="2016" name="Sci. Rep.">
        <title>The genome sequence of the outbreeding globe artichoke constructed de novo incorporating a phase-aware low-pass sequencing strategy of F1 progeny.</title>
        <authorList>
            <person name="Scaglione D."/>
            <person name="Reyes-Chin-Wo S."/>
            <person name="Acquadro A."/>
            <person name="Froenicke L."/>
            <person name="Portis E."/>
            <person name="Beitel C."/>
            <person name="Tirone M."/>
            <person name="Mauro R."/>
            <person name="Lo Monaco A."/>
            <person name="Mauromicale G."/>
            <person name="Faccioli P."/>
            <person name="Cattivelli L."/>
            <person name="Rieseberg L."/>
            <person name="Michelmore R."/>
            <person name="Lanteri S."/>
        </authorList>
    </citation>
    <scope>NUCLEOTIDE SEQUENCE [LARGE SCALE GENOMIC DNA]</scope>
    <source>
        <strain evidence="4">2C</strain>
    </source>
</reference>
<protein>
    <recommendedName>
        <fullName evidence="6">Chaperonin Cpn60/TCP-1</fullName>
    </recommendedName>
</protein>
<evidence type="ECO:0008006" key="6">
    <source>
        <dbReference type="Google" id="ProtNLM"/>
    </source>
</evidence>
<dbReference type="EMBL" id="LEKV01001906">
    <property type="protein sequence ID" value="KVI04821.1"/>
    <property type="molecule type" value="Genomic_DNA"/>
</dbReference>
<dbReference type="InterPro" id="IPR027409">
    <property type="entry name" value="GroEL-like_apical_dom_sf"/>
</dbReference>
<dbReference type="InterPro" id="IPR002423">
    <property type="entry name" value="Cpn60/GroEL/TCP-1"/>
</dbReference>
<dbReference type="GO" id="GO:0140662">
    <property type="term" value="F:ATP-dependent protein folding chaperone"/>
    <property type="evidence" value="ECO:0007669"/>
    <property type="project" value="InterPro"/>
</dbReference>
<dbReference type="PANTHER" id="PTHR11353">
    <property type="entry name" value="CHAPERONIN"/>
    <property type="match status" value="1"/>
</dbReference>
<dbReference type="SUPFAM" id="SSF52029">
    <property type="entry name" value="GroEL apical domain-like"/>
    <property type="match status" value="1"/>
</dbReference>
<dbReference type="Proteomes" id="UP000243975">
    <property type="component" value="Unassembled WGS sequence"/>
</dbReference>
<dbReference type="Gene3D" id="3.50.7.10">
    <property type="entry name" value="GroEL"/>
    <property type="match status" value="1"/>
</dbReference>
<dbReference type="AlphaFoldDB" id="A0A103Y960"/>
<comment type="caution">
    <text evidence="4">The sequence shown here is derived from an EMBL/GenBank/DDBJ whole genome shotgun (WGS) entry which is preliminary data.</text>
</comment>
<keyword evidence="1" id="KW-0547">Nucleotide-binding</keyword>
<evidence type="ECO:0000313" key="5">
    <source>
        <dbReference type="Proteomes" id="UP000243975"/>
    </source>
</evidence>
<evidence type="ECO:0000313" key="4">
    <source>
        <dbReference type="EMBL" id="KVI04821.1"/>
    </source>
</evidence>
<keyword evidence="2" id="KW-0067">ATP-binding</keyword>
<evidence type="ECO:0000256" key="3">
    <source>
        <dbReference type="ARBA" id="ARBA00023186"/>
    </source>
</evidence>
<organism evidence="4 5">
    <name type="scientific">Cynara cardunculus var. scolymus</name>
    <name type="common">Globe artichoke</name>
    <name type="synonym">Cynara scolymus</name>
    <dbReference type="NCBI Taxonomy" id="59895"/>
    <lineage>
        <taxon>Eukaryota</taxon>
        <taxon>Viridiplantae</taxon>
        <taxon>Streptophyta</taxon>
        <taxon>Embryophyta</taxon>
        <taxon>Tracheophyta</taxon>
        <taxon>Spermatophyta</taxon>
        <taxon>Magnoliopsida</taxon>
        <taxon>eudicotyledons</taxon>
        <taxon>Gunneridae</taxon>
        <taxon>Pentapetalae</taxon>
        <taxon>asterids</taxon>
        <taxon>campanulids</taxon>
        <taxon>Asterales</taxon>
        <taxon>Asteraceae</taxon>
        <taxon>Carduoideae</taxon>
        <taxon>Cardueae</taxon>
        <taxon>Carduinae</taxon>
        <taxon>Cynara</taxon>
    </lineage>
</organism>
<sequence length="294" mass="33238">MVNFASSNWLADDFASSNWLLGFALSKPPKPKTKHKVDIDTVEKFQTLREQERKYFDDMVQRCKDIGATLVICHWGFDDEANLLLMHINLPTVRWVGGVELELISIATGGRTVPRFQELTPEKLGKAGLVREKAFGTTKDRMLHIELCANSRAVTIFIRGDSLPKSSPKLNWMGERYTVEIHDMERVDEVIAYRRNRLIEEDDQEVGVDSGQLLFKCAEIQTAISVVCRQHTEASSIRIRSNLKPFAVINCKLLNISRFSQLDCYYQPNSSCSQTTAGQTTAVAKQQLQPNSSP</sequence>
<evidence type="ECO:0000256" key="1">
    <source>
        <dbReference type="ARBA" id="ARBA00022741"/>
    </source>
</evidence>
<dbReference type="InterPro" id="IPR017998">
    <property type="entry name" value="Chaperone_TCP-1"/>
</dbReference>
<keyword evidence="3" id="KW-0143">Chaperone</keyword>
<keyword evidence="5" id="KW-1185">Reference proteome</keyword>
<dbReference type="Gramene" id="KVI04821">
    <property type="protein sequence ID" value="KVI04821"/>
    <property type="gene ID" value="Ccrd_016852"/>
</dbReference>
<gene>
    <name evidence="4" type="ORF">Ccrd_016852</name>
</gene>
<accession>A0A103Y960</accession>
<proteinExistence type="predicted"/>
<evidence type="ECO:0000256" key="2">
    <source>
        <dbReference type="ARBA" id="ARBA00022840"/>
    </source>
</evidence>
<name>A0A103Y960_CYNCS</name>
<dbReference type="Pfam" id="PF00118">
    <property type="entry name" value="Cpn60_TCP1"/>
    <property type="match status" value="1"/>
</dbReference>
<dbReference type="STRING" id="59895.A0A103Y960"/>
<dbReference type="GO" id="GO:0005524">
    <property type="term" value="F:ATP binding"/>
    <property type="evidence" value="ECO:0007669"/>
    <property type="project" value="UniProtKB-KW"/>
</dbReference>